<accession>A0A9N9NQ87</accession>
<feature type="non-terminal residue" evidence="1">
    <location>
        <position position="50"/>
    </location>
</feature>
<comment type="caution">
    <text evidence="1">The sequence shown here is derived from an EMBL/GenBank/DDBJ whole genome shotgun (WGS) entry which is preliminary data.</text>
</comment>
<dbReference type="EMBL" id="CAJVPV010036764">
    <property type="protein sequence ID" value="CAG8753743.1"/>
    <property type="molecule type" value="Genomic_DNA"/>
</dbReference>
<sequence>WSASSFSDGEVASSSIMLYRRCLELGEILLIVQSEEALVLEKISEQELLE</sequence>
<organism evidence="1 2">
    <name type="scientific">Acaulospora morrowiae</name>
    <dbReference type="NCBI Taxonomy" id="94023"/>
    <lineage>
        <taxon>Eukaryota</taxon>
        <taxon>Fungi</taxon>
        <taxon>Fungi incertae sedis</taxon>
        <taxon>Mucoromycota</taxon>
        <taxon>Glomeromycotina</taxon>
        <taxon>Glomeromycetes</taxon>
        <taxon>Diversisporales</taxon>
        <taxon>Acaulosporaceae</taxon>
        <taxon>Acaulospora</taxon>
    </lineage>
</organism>
<evidence type="ECO:0000313" key="2">
    <source>
        <dbReference type="Proteomes" id="UP000789342"/>
    </source>
</evidence>
<protein>
    <submittedName>
        <fullName evidence="1">18208_t:CDS:1</fullName>
    </submittedName>
</protein>
<name>A0A9N9NQ87_9GLOM</name>
<feature type="non-terminal residue" evidence="1">
    <location>
        <position position="1"/>
    </location>
</feature>
<dbReference type="AlphaFoldDB" id="A0A9N9NQ87"/>
<proteinExistence type="predicted"/>
<dbReference type="Proteomes" id="UP000789342">
    <property type="component" value="Unassembled WGS sequence"/>
</dbReference>
<reference evidence="1" key="1">
    <citation type="submission" date="2021-06" db="EMBL/GenBank/DDBJ databases">
        <authorList>
            <person name="Kallberg Y."/>
            <person name="Tangrot J."/>
            <person name="Rosling A."/>
        </authorList>
    </citation>
    <scope>NUCLEOTIDE SEQUENCE</scope>
    <source>
        <strain evidence="1">CL551</strain>
    </source>
</reference>
<keyword evidence="2" id="KW-1185">Reference proteome</keyword>
<evidence type="ECO:0000313" key="1">
    <source>
        <dbReference type="EMBL" id="CAG8753743.1"/>
    </source>
</evidence>
<gene>
    <name evidence="1" type="ORF">AMORRO_LOCUS15471</name>
</gene>